<evidence type="ECO:0000259" key="12">
    <source>
        <dbReference type="Pfam" id="PF00975"/>
    </source>
</evidence>
<dbReference type="GO" id="GO:0016297">
    <property type="term" value="F:fatty acyl-[ACP] hydrolase activity"/>
    <property type="evidence" value="ECO:0007669"/>
    <property type="project" value="UniProtKB-EC"/>
</dbReference>
<keyword evidence="7" id="KW-0275">Fatty acid biosynthesis</keyword>
<keyword evidence="11" id="KW-0732">Signal</keyword>
<evidence type="ECO:0000256" key="1">
    <source>
        <dbReference type="ARBA" id="ARBA00007169"/>
    </source>
</evidence>
<feature type="chain" id="PRO_5029645935" description="S-acyl fatty acid synthase thioesterase, medium chain" evidence="11">
    <location>
        <begin position="18"/>
        <end position="262"/>
    </location>
</feature>
<evidence type="ECO:0000256" key="6">
    <source>
        <dbReference type="ARBA" id="ARBA00023098"/>
    </source>
</evidence>
<name>A0A7K9ET63_BARMA</name>
<keyword evidence="5" id="KW-0276">Fatty acid metabolism</keyword>
<dbReference type="InterPro" id="IPR012223">
    <property type="entry name" value="TEII"/>
</dbReference>
<evidence type="ECO:0000256" key="9">
    <source>
        <dbReference type="ARBA" id="ARBA00073799"/>
    </source>
</evidence>
<feature type="non-terminal residue" evidence="13">
    <location>
        <position position="1"/>
    </location>
</feature>
<dbReference type="EC" id="3.1.2.14" evidence="2"/>
<comment type="caution">
    <text evidence="13">The sequence shown here is derived from an EMBL/GenBank/DDBJ whole genome shotgun (WGS) entry which is preliminary data.</text>
</comment>
<feature type="domain" description="Thioesterase" evidence="12">
    <location>
        <begin position="27"/>
        <end position="245"/>
    </location>
</feature>
<comment type="similarity">
    <text evidence="1">Belongs to the thioesterase family.</text>
</comment>
<keyword evidence="3" id="KW-0444">Lipid biosynthesis</keyword>
<organism evidence="13 14">
    <name type="scientific">Baryphthengus martii</name>
    <name type="common">Rufous motmot</name>
    <dbReference type="NCBI Taxonomy" id="176943"/>
    <lineage>
        <taxon>Eukaryota</taxon>
        <taxon>Metazoa</taxon>
        <taxon>Chordata</taxon>
        <taxon>Craniata</taxon>
        <taxon>Vertebrata</taxon>
        <taxon>Euteleostomi</taxon>
        <taxon>Archelosauria</taxon>
        <taxon>Archosauria</taxon>
        <taxon>Dinosauria</taxon>
        <taxon>Saurischia</taxon>
        <taxon>Theropoda</taxon>
        <taxon>Coelurosauria</taxon>
        <taxon>Aves</taxon>
        <taxon>Neognathae</taxon>
        <taxon>Neoaves</taxon>
        <taxon>Telluraves</taxon>
        <taxon>Coraciimorphae</taxon>
        <taxon>Coraciiformes</taxon>
        <taxon>Momotidae</taxon>
        <taxon>Baryphthengus</taxon>
    </lineage>
</organism>
<dbReference type="GO" id="GO:0051792">
    <property type="term" value="P:medium-chain fatty acid biosynthetic process"/>
    <property type="evidence" value="ECO:0007669"/>
    <property type="project" value="UniProtKB-ARBA"/>
</dbReference>
<dbReference type="FunFam" id="3.40.50.1820:FF:000153">
    <property type="entry name" value="Surfactin synthase thioesterase subunit"/>
    <property type="match status" value="1"/>
</dbReference>
<evidence type="ECO:0000256" key="7">
    <source>
        <dbReference type="ARBA" id="ARBA00023160"/>
    </source>
</evidence>
<dbReference type="InterPro" id="IPR029058">
    <property type="entry name" value="AB_hydrolase_fold"/>
</dbReference>
<evidence type="ECO:0000313" key="14">
    <source>
        <dbReference type="Proteomes" id="UP000578343"/>
    </source>
</evidence>
<comment type="catalytic activity">
    <reaction evidence="8">
        <text>(9Z)-octadecenoyl-[ACP] + H2O = (9Z)-octadecenoate + holo-[ACP] + H(+)</text>
        <dbReference type="Rhea" id="RHEA:15057"/>
        <dbReference type="Rhea" id="RHEA-COMP:9685"/>
        <dbReference type="Rhea" id="RHEA-COMP:9924"/>
        <dbReference type="ChEBI" id="CHEBI:15377"/>
        <dbReference type="ChEBI" id="CHEBI:15378"/>
        <dbReference type="ChEBI" id="CHEBI:30823"/>
        <dbReference type="ChEBI" id="CHEBI:64479"/>
        <dbReference type="ChEBI" id="CHEBI:78783"/>
        <dbReference type="EC" id="3.1.2.14"/>
    </reaction>
</comment>
<dbReference type="AlphaFoldDB" id="A0A7K9ET63"/>
<evidence type="ECO:0000256" key="2">
    <source>
        <dbReference type="ARBA" id="ARBA00012480"/>
    </source>
</evidence>
<evidence type="ECO:0000256" key="10">
    <source>
        <dbReference type="ARBA" id="ARBA00079653"/>
    </source>
</evidence>
<gene>
    <name evidence="13" type="primary">Sast</name>
    <name evidence="13" type="ORF">BARMAR_R02423</name>
</gene>
<dbReference type="EMBL" id="VWZK01019792">
    <property type="protein sequence ID" value="NXG79651.1"/>
    <property type="molecule type" value="Genomic_DNA"/>
</dbReference>
<evidence type="ECO:0000256" key="3">
    <source>
        <dbReference type="ARBA" id="ARBA00022516"/>
    </source>
</evidence>
<feature type="signal peptide" evidence="11">
    <location>
        <begin position="1"/>
        <end position="17"/>
    </location>
</feature>
<evidence type="ECO:0000256" key="5">
    <source>
        <dbReference type="ARBA" id="ARBA00022832"/>
    </source>
</evidence>
<proteinExistence type="inferred from homology"/>
<keyword evidence="14" id="KW-1185">Reference proteome</keyword>
<dbReference type="Pfam" id="PF00975">
    <property type="entry name" value="Thioesterase"/>
    <property type="match status" value="1"/>
</dbReference>
<reference evidence="13 14" key="1">
    <citation type="submission" date="2019-09" db="EMBL/GenBank/DDBJ databases">
        <title>Bird 10,000 Genomes (B10K) Project - Family phase.</title>
        <authorList>
            <person name="Zhang G."/>
        </authorList>
    </citation>
    <scope>NUCLEOTIDE SEQUENCE [LARGE SCALE GENOMIC DNA]</scope>
    <source>
        <strain evidence="13">B10K-DU-001-21</strain>
        <tissue evidence="13">Muscle</tissue>
    </source>
</reference>
<sequence>FFVGFFFFSVMEDLIVCLCKRPEAVYRLICFSWAGGGTAHLAGWGKLFNSSIEVSSIRLPKRASHHKEPLAKDMKTIADEITSVLLEYFQEKPFAIFGHSFGSYVGFSVALCLKEKYGLEPIHLFVSAAHAPHSEAFLLVKNMALSDIEDEDLVTYMQMLGSPELLQNKYIKKHAIRTFREDYKLLETLSFEKTENNTPFSCSITCFTGSEDKECDFKAWQDLTSGDASFYSLPGGHFYLLQPSNEMFLTKYITRYIENTDI</sequence>
<accession>A0A7K9ET63</accession>
<dbReference type="Proteomes" id="UP000578343">
    <property type="component" value="Unassembled WGS sequence"/>
</dbReference>
<keyword evidence="4" id="KW-0378">Hydrolase</keyword>
<evidence type="ECO:0000256" key="8">
    <source>
        <dbReference type="ARBA" id="ARBA00048536"/>
    </source>
</evidence>
<dbReference type="Gene3D" id="3.40.50.1820">
    <property type="entry name" value="alpha/beta hydrolase"/>
    <property type="match status" value="1"/>
</dbReference>
<dbReference type="PANTHER" id="PTHR11487">
    <property type="entry name" value="THIOESTERASE"/>
    <property type="match status" value="1"/>
</dbReference>
<feature type="non-terminal residue" evidence="13">
    <location>
        <position position="262"/>
    </location>
</feature>
<dbReference type="SUPFAM" id="SSF53474">
    <property type="entry name" value="alpha/beta-Hydrolases"/>
    <property type="match status" value="1"/>
</dbReference>
<evidence type="ECO:0000256" key="4">
    <source>
        <dbReference type="ARBA" id="ARBA00022801"/>
    </source>
</evidence>
<dbReference type="InterPro" id="IPR001031">
    <property type="entry name" value="Thioesterase"/>
</dbReference>
<dbReference type="PANTHER" id="PTHR11487:SF0">
    <property type="entry name" value="S-ACYL FATTY ACID SYNTHASE THIOESTERASE, MEDIUM CHAIN"/>
    <property type="match status" value="1"/>
</dbReference>
<protein>
    <recommendedName>
        <fullName evidence="9">S-acyl fatty acid synthase thioesterase, medium chain</fullName>
        <ecNumber evidence="2">3.1.2.14</ecNumber>
    </recommendedName>
    <alternativeName>
        <fullName evidence="10">Thioesterase II</fullName>
    </alternativeName>
</protein>
<evidence type="ECO:0000313" key="13">
    <source>
        <dbReference type="EMBL" id="NXG79651.1"/>
    </source>
</evidence>
<keyword evidence="6" id="KW-0443">Lipid metabolism</keyword>
<evidence type="ECO:0000256" key="11">
    <source>
        <dbReference type="SAM" id="SignalP"/>
    </source>
</evidence>
<dbReference type="OrthoDB" id="541883at2759"/>